<accession>A0A6N3HL02</accession>
<dbReference type="EMBL" id="CACRTM010000041">
    <property type="protein sequence ID" value="VYU77596.1"/>
    <property type="molecule type" value="Genomic_DNA"/>
</dbReference>
<sequence length="32" mass="3791">MLCFLEDCGTDSHYHRQGNDLYFKDTDIPNNK</sequence>
<dbReference type="AlphaFoldDB" id="A0A6N3HL02"/>
<proteinExistence type="predicted"/>
<protein>
    <submittedName>
        <fullName evidence="1">Uncharacterized protein</fullName>
    </submittedName>
</protein>
<reference evidence="1" key="1">
    <citation type="submission" date="2019-11" db="EMBL/GenBank/DDBJ databases">
        <authorList>
            <person name="Feng L."/>
        </authorList>
    </citation>
    <scope>NUCLEOTIDE SEQUENCE</scope>
    <source>
        <strain evidence="1">KOxytocaLFYP65</strain>
    </source>
</reference>
<gene>
    <name evidence="1" type="ORF">KOLFYP65_01341</name>
</gene>
<name>A0A6N3HL02_KLEOX</name>
<evidence type="ECO:0000313" key="1">
    <source>
        <dbReference type="EMBL" id="VYU77596.1"/>
    </source>
</evidence>
<organism evidence="1">
    <name type="scientific">Klebsiella oxytoca</name>
    <dbReference type="NCBI Taxonomy" id="571"/>
    <lineage>
        <taxon>Bacteria</taxon>
        <taxon>Pseudomonadati</taxon>
        <taxon>Pseudomonadota</taxon>
        <taxon>Gammaproteobacteria</taxon>
        <taxon>Enterobacterales</taxon>
        <taxon>Enterobacteriaceae</taxon>
        <taxon>Klebsiella/Raoultella group</taxon>
        <taxon>Klebsiella</taxon>
    </lineage>
</organism>